<dbReference type="RefSeq" id="WP_136819269.1">
    <property type="nucleotide sequence ID" value="NZ_BMJX01000001.1"/>
</dbReference>
<evidence type="ECO:0000256" key="1">
    <source>
        <dbReference type="SAM" id="SignalP"/>
    </source>
</evidence>
<reference evidence="2 3" key="1">
    <citation type="submission" date="2019-04" db="EMBL/GenBank/DDBJ databases">
        <title>Sphingobacterium olei sp. nov., isolated from oil-contaminated soil.</title>
        <authorList>
            <person name="Liu B."/>
        </authorList>
    </citation>
    <scope>NUCLEOTIDE SEQUENCE [LARGE SCALE GENOMIC DNA]</scope>
    <source>
        <strain evidence="2 3">Y3L14</strain>
    </source>
</reference>
<dbReference type="EMBL" id="SUKA01000001">
    <property type="protein sequence ID" value="TJY68404.1"/>
    <property type="molecule type" value="Genomic_DNA"/>
</dbReference>
<gene>
    <name evidence="2" type="ORF">FAZ19_03875</name>
</gene>
<dbReference type="OrthoDB" id="3966260at2"/>
<comment type="caution">
    <text evidence="2">The sequence shown here is derived from an EMBL/GenBank/DDBJ whole genome shotgun (WGS) entry which is preliminary data.</text>
</comment>
<dbReference type="SUPFAM" id="SSF51445">
    <property type="entry name" value="(Trans)glycosidases"/>
    <property type="match status" value="1"/>
</dbReference>
<accession>A0A4U0HAI5</accession>
<feature type="chain" id="PRO_5020774883" evidence="1">
    <location>
        <begin position="25"/>
        <end position="523"/>
    </location>
</feature>
<proteinExistence type="predicted"/>
<evidence type="ECO:0000313" key="2">
    <source>
        <dbReference type="EMBL" id="TJY68404.1"/>
    </source>
</evidence>
<keyword evidence="1" id="KW-0732">Signal</keyword>
<evidence type="ECO:0000313" key="3">
    <source>
        <dbReference type="Proteomes" id="UP000309872"/>
    </source>
</evidence>
<organism evidence="2 3">
    <name type="scientific">Sphingobacterium alkalisoli</name>
    <dbReference type="NCBI Taxonomy" id="1874115"/>
    <lineage>
        <taxon>Bacteria</taxon>
        <taxon>Pseudomonadati</taxon>
        <taxon>Bacteroidota</taxon>
        <taxon>Sphingobacteriia</taxon>
        <taxon>Sphingobacteriales</taxon>
        <taxon>Sphingobacteriaceae</taxon>
        <taxon>Sphingobacterium</taxon>
    </lineage>
</organism>
<protein>
    <submittedName>
        <fullName evidence="2">DUF4832 domain-containing protein</fullName>
    </submittedName>
</protein>
<sequence length="523" mass="59541">MRKLNYTSMIRLAVLICVCLQSLACSSKDLDSDEGGINNGNTLVKPKYNRSSVLRNPLNGWVMYAARTAEPTYWDQEYYVPDLGKRVKAIDYASACYLRTSWSSLNPADGVYAWRDPSTQIARLINGAKERGVPIALRIVVDGRDQGMNTPQFVFDAGAASYLENPSYPTRVTPLPQDPIFRQYYAKFIEALAEDFNDPDHVSFIDAYGFGKWGEAHNVIYEDPNTSTGANTEALKEELIDWVSDLYTRTFTKIPLVINYHRLIGHPQSWGSPNPNSDKLLAKMINKGYSLRQDAFGMTDYYQGWEKQFAKSWNYKRPILMEGGWITSGTHRYWTDPSGRYREGHPEDVRQGEFDDSAEACVNMMDFRSGDTDSWFEKSFSLVQRFISEGGYRLYPDRVYLPEKIKSGAETTITHRWRNMGWGYCPNNIPQWNYKYKVAFALLDAQDNVKKIFLDTDSEPSEWLKDNPVSYNFKTKVDLPAGAYSWAVAIVDTAKDNQPGLELAINGDVTSAGWTKLLDVQVQ</sequence>
<keyword evidence="3" id="KW-1185">Reference proteome</keyword>
<dbReference type="Gene3D" id="3.20.20.80">
    <property type="entry name" value="Glycosidases"/>
    <property type="match status" value="1"/>
</dbReference>
<dbReference type="InterPro" id="IPR017853">
    <property type="entry name" value="GH"/>
</dbReference>
<name>A0A4U0HAI5_9SPHI</name>
<dbReference type="Proteomes" id="UP000309872">
    <property type="component" value="Unassembled WGS sequence"/>
</dbReference>
<feature type="signal peptide" evidence="1">
    <location>
        <begin position="1"/>
        <end position="24"/>
    </location>
</feature>
<dbReference type="AlphaFoldDB" id="A0A4U0HAI5"/>